<dbReference type="GO" id="GO:0008897">
    <property type="term" value="F:holo-[acyl-carrier-protein] synthase activity"/>
    <property type="evidence" value="ECO:0007669"/>
    <property type="project" value="InterPro"/>
</dbReference>
<evidence type="ECO:0000256" key="20">
    <source>
        <dbReference type="SAM" id="MobiDB-lite"/>
    </source>
</evidence>
<evidence type="ECO:0000256" key="5">
    <source>
        <dbReference type="ARBA" id="ARBA00022679"/>
    </source>
</evidence>
<evidence type="ECO:0000256" key="11">
    <source>
        <dbReference type="ARBA" id="ARBA00023027"/>
    </source>
</evidence>
<dbReference type="SUPFAM" id="SSF51735">
    <property type="entry name" value="NAD(P)-binding Rossmann-fold domains"/>
    <property type="match status" value="1"/>
</dbReference>
<comment type="catalytic activity">
    <reaction evidence="18">
        <text>a fatty acyl-[ACP] + malonyl-[ACP] + H(+) = a 3-oxoacyl-[ACP] + holo-[ACP] + CO2</text>
        <dbReference type="Rhea" id="RHEA:22836"/>
        <dbReference type="Rhea" id="RHEA-COMP:9623"/>
        <dbReference type="Rhea" id="RHEA-COMP:9685"/>
        <dbReference type="Rhea" id="RHEA-COMP:9916"/>
        <dbReference type="Rhea" id="RHEA-COMP:14125"/>
        <dbReference type="ChEBI" id="CHEBI:15378"/>
        <dbReference type="ChEBI" id="CHEBI:16526"/>
        <dbReference type="ChEBI" id="CHEBI:64479"/>
        <dbReference type="ChEBI" id="CHEBI:78449"/>
        <dbReference type="ChEBI" id="CHEBI:78776"/>
        <dbReference type="ChEBI" id="CHEBI:138651"/>
        <dbReference type="EC" id="2.3.1.41"/>
    </reaction>
</comment>
<dbReference type="InterPro" id="IPR040899">
    <property type="entry name" value="Fas_alpha_ACP"/>
</dbReference>
<dbReference type="Pfam" id="PF18314">
    <property type="entry name" value="FAS_I_H"/>
    <property type="match status" value="1"/>
</dbReference>
<evidence type="ECO:0000256" key="9">
    <source>
        <dbReference type="ARBA" id="ARBA00022857"/>
    </source>
</evidence>
<gene>
    <name evidence="23" type="ORF">AYI69_g8743</name>
</gene>
<keyword evidence="4" id="KW-0597">Phosphoprotein</keyword>
<dbReference type="InterPro" id="IPR047224">
    <property type="entry name" value="FAS_alpha_su_C"/>
</dbReference>
<name>A0A1R1XHF8_9FUNG</name>
<dbReference type="OrthoDB" id="4251012at2759"/>
<dbReference type="CDD" id="cd08950">
    <property type="entry name" value="KR_fFAS_SDR_c_like"/>
    <property type="match status" value="1"/>
</dbReference>
<dbReference type="Gene3D" id="1.20.1050.120">
    <property type="match status" value="1"/>
</dbReference>
<sequence length="3970" mass="441309">MINNSTHPNLASAGLGRNTINLRPLVFKIASSELSILVPSESWSIAEQMREIFLSSKHSSIEADYVLEEVELAARLLKFISEEIVRMASKVDFSEMLTIVFDHFSKEYLKGNDIHVITNNLDTSQKKFTLNAYYCAKSIIEKNSGSTIYDSNSSLLSAAETGKAKLFALFGGQGNVEKYFDETRDLYDIYEPLIKPFFESMSSYLKSLADEREWRSVLPKGLDVMLWLTHPEVQPDDGYMISAPVSMPLIGLTQLANFLITCKILNKSPSTVVNYFKGMSGHSQGLIIAAAVASSSTEDSFYLNSKAALAMLLSIGARGQLSFPQTTLNPAILQDSFENNEGNPGPMVVVSNLDKKSIESHVEATNMHLPEDRKIFISLINGPKANVISGPPQSLYGLNLMLRKIKEPEGLDQNRVPHSERKLKFSTRFLPITLPFHSKYLSNVPDLVIKDLARLNVSFDSSNIKIPVISTKDGCDLKQSSNLARDLVELICLVPVDWPVASSSEGVTHMIDFGPGGFSGVGFLTHRNKEGTGVRIILAGVLEGSNAEVSLKSDIFDSRDSAVVYSMNWAKDFAPKLVRTAKENAIHIDTPMSRLLGKPPLMVAGMTPSTVGEKFVSAVMNAGYHIELSGGGHFNEFVLRSKVDKIMNLVKPGLGITLNCIFLNVYQWGFQFPLIQIMRKEGIPMEGLCVAAGVPSNEVADEIISNLLASGFRHVSLKPGSVSAVRQVVNIAKRNPEMSIMLQWTGGRSGGHHSFEDMHQPILETYSSIRAQKNIILVCGGGFGGTEDTLPYITGDWSERFNVAKMPFDGVLYGSRMLVAKEGSANDEVKQKIVDAPGVDDKDWEKTYKGVAGGITTVLSELGEPIHKVATRGVMLWKEFDNTIFNIPRGKRMPTITKKKEYIIQRLNKDYQKPWFGKKSDGSTADLEEMTYAEVANRLVELLFVKAENRWIDVTLRDTTGDFLKRIEERFSTTSHESILQSFKQLDVPFEKLNEVLDEYPESKTQLLTTEDIQYFLSLCMIPIRKPVPFIPLLDENFDIWFKKDSLWQSEDLTAVVDGDVERVCILQGPVSARYSDKINVPVADILGGIYKNQIKYLIQRYYNGDESRIPIVEYLGAQPRQTLERTGSTVGMQLLSNSRIYNLPSRARDLPETDEWLETLAGKKPTWLRALIMSDVIVQGKRFNSNMARRVLRPRVGQTVTISQSTDGSPNSLVVQNKDGFVAVEVVADNGHHITFSINNHVRNEVCTLKLGFQYLPEQPYALIHEDMEGRNDRIKSFYNQIWFGKSSSADALKVDNTSNVFESSGASIEPGSVIDFCNTVGNHSERYVVPTNGKVFAPMDYAIKLGWIPICQAMLPKFINGDLLNLVHLSNGFKMVEGAKPFQSGDIVDSQVRIDQIVNSDSGKTLVVTGSLTRKGVKVMEIKSSFLYRGSFTDYNNTFQFTRETPVQLELASTRDIAVLMSKEWFIYEKNNSNPIEPGATLVFRLETRAEFVEKDRFSRIKTSGVVSMQLSTKEFVKIANVDYESGASSGNPVMAYLNRVGKPIEQSVFFENGGYSVMPNDDMHSSKVRVPNSNMPYSYVSGDHNPIHTNPYFADYSGLPGTITHGMWTSASTRKFVEIFAADNCPERVTAYEVTFLGMVLPNDALETKLRHVGMINGRKLIKVETFNQNGVKVLEGTAEVDQPITAYAFTGQGSQETGMGMDLYQRSEVARKVWDTADAHLLKVYGFSILDIVRSNPKTKTIYFGGPKGEEIRKNYMSMTYETIDKDGNVQALPLFPEISEDSPFYTFKSPNGLLSATQFTQPSLLLFELACYEDMLSNNLIKSDSPFAGHSLGEYGALSAIGRVVPVESVVEIGFYRGMTMQVAVKRDEFGNSDYGMIAVNPIRVGRGFGEQALSYVVDAISHHTKGLIEIVNYNVENWQYVVAGELKLLSTLALVTDHLASQKLDLSEMIKTISLEKVLEQLTEIISTVLEKVESKIKSIGKVVLERSHATIPLIGIDVPFHSSFLLPGVGPFRNFLLKKLRVADVDVSRLCNRYIPNVTAKPFEVTQAYFENMSELTGSQRISRTLRDWNPETYKQPAEQQRLGYILLIELLSYQFASAVRWIETQDLLFKSYSIERFIEIGPSPTLCGMAQRTLKFKYEAYDDAMTRRRTSLCYTKDTKELYYAYEPEEEVATTEASLTEPVKAESKPQVAQVSQAIEAPSDSTSSGSGTAQSIDDVPVSSLEILLAIVALKLKKPISDIPNSKSIKDLVGGKSTMQNEILGDLQKEFPSQVPEKSEEQPLSDLAMSLDCSSGLGKFTSSQISKVASSKMPGGFNITSIKNILSTEYGLGPQRSDGFMLIAMTMEPDSRLSGEPDVLNWIKSVSTVYAQRAGISYKKASSGSPGSSGAAVTINSKEFELAQKKQKESAFMHLQVLAKFLEIDMRSGERANEISQEELSKLNAEIDFWVEEHGDDYSEGIRPQFDARKVRKFDSYWNWARQDALILYYEILFGRLTEVDREVTARCIHLMNRSRPDLVRYMEYHITRTDQSKGPNYELAKDLGKMLIDNCSQALDASPVYKDINYPTGPHTTISKRGDIEYNEIPRAGERKLKDYVTSMSNGSPLTQFNSKQLVEHDLAKIYRLIKSQTKVKKSTKIQIQNMYSDVLRSLKMSSKLFEKTNTSSFVKLTRRRSSSSLKDSSTRQSLKKETIPFLHLKKRNSSGEWEYSGKFTSTYLDVLSKSAEEGITFRNKCVLVTGCGKGSIGSNIVEGLLSGGAQVVITTSRFSKQTMEYYQRMYQKFGSKDSSLIVLPFNQASQKDVKALINYIYETDTRNGLGMDIDAIIPFAAIPEQGMEISDIGSRSELAHRAMLTNILRLMGEVKSQKQKRGFETRPAQVILPLSPNHGTFGGDGLYSESKLGLETLFNRWHSESWGSYLTITGVIIGWTRGTGLMNANNIVAEGIEKLGVRTFSAQEMAFNILGLLHPTISRMAQNHPVWADLNGGLQYITELQEFTAKLREQVRETSEIQRAIVMDTSLDEKVVNGKTNDSLYKSSTVNPRANMKIQFPSYKSYESLKKLSNLKGMLNLDKVVVVTGFGEVGPWGNSQTRWEMEAHGEFSLEGCIELAWIMGYIKHFSGKLKSGRMYTGWVISESGEPIDDRDVKAKFEKSILEHTGIRLIEPELFEGYDPNKKGMIREIVLESDLEPFSTTAEEASNFKLKNGDKVDIWKNDDGETWSVRFLTGATLMVPKALKFNRLVAGQIPTGWSAERYGIPKDIINQVDPVTLYVFVATAESLLRSGITDPYEMYKYVHVSEIGNTTGSGVGGMHSNRLMYKDRFLDNDVQKDILQETFINTMAAWVNMLMISSSGPIKIPVGACATAVVSVEVGVDTIQSGKAKIILAGGFDDFQEEGSCEFANMNATSNSVEEFAKGRTPAEMSRPSTTTRAGFMESHGSGIAILMSASTAIEMGVPIYGIIALTNTATDKEGRSVPAPGQGILTTARETHSKIPSPMLNLDYRRRQLDQCRVNIKSWVEREHSYLRSELDSLVKSNSLPCSEDEFIKERTEFIQREAKRQENEAMDLWGNEFYRSDPRIAPLRGALAVYGLTIDDIGVASFHGTSTKANDKNESDVLNKQLHHLGRTPGNACPAIFQKYLTGHPKGPAASWMLNGMMQCLLSGIIPGNRNADNIDAEMDKFDFVLYPSQSIQTDGLKAGLLKSFGFGQVGGEVLVVHPEYLLASLSESKYKDYINKLTKRSLKAYRYYHNSITGVHPYVVIKTEAPYSKDQESDVYLNPLARAQFNPKNSSYHFKDAKTPANPNFTKLDSDSANLLVKSVSPEVNLSILGEAGSGESQRGVGVDFELVSSFNSENINFIERNFTTAEIKYCLSRPDPQSSFTGKWCAKEAVIKAVSSFNPNIPKVWNQGEAAPLIEIEIVTSDSGAPSVVFHGSAKAASATAGVSSVKVSISHSGAYAGAVAVAQ</sequence>
<dbReference type="Pfam" id="PF01648">
    <property type="entry name" value="ACPS"/>
    <property type="match status" value="1"/>
</dbReference>
<dbReference type="Gene3D" id="6.20.240.10">
    <property type="match status" value="1"/>
</dbReference>
<dbReference type="GO" id="GO:0004318">
    <property type="term" value="F:enoyl-[acyl-carrier-protein] reductase (NADH) activity"/>
    <property type="evidence" value="ECO:0007669"/>
    <property type="project" value="InterPro"/>
</dbReference>
<dbReference type="Pfam" id="PF17828">
    <property type="entry name" value="FAS_N"/>
    <property type="match status" value="1"/>
</dbReference>
<dbReference type="Gene3D" id="3.90.470.20">
    <property type="entry name" value="4'-phosphopantetheinyl transferase domain"/>
    <property type="match status" value="1"/>
</dbReference>
<dbReference type="Gene3D" id="3.30.70.2490">
    <property type="match status" value="1"/>
</dbReference>
<dbReference type="Gene3D" id="1.20.930.70">
    <property type="match status" value="1"/>
</dbReference>
<dbReference type="Gene3D" id="6.10.60.10">
    <property type="match status" value="1"/>
</dbReference>
<evidence type="ECO:0000256" key="15">
    <source>
        <dbReference type="ARBA" id="ARBA00033756"/>
    </source>
</evidence>
<dbReference type="Pfam" id="PF22235">
    <property type="entry name" value="FAS1_thioest_ins"/>
    <property type="match status" value="1"/>
</dbReference>
<keyword evidence="14" id="KW-0511">Multifunctional enzyme</keyword>
<dbReference type="SUPFAM" id="SSF54637">
    <property type="entry name" value="Thioesterase/thiol ester dehydrase-isomerase"/>
    <property type="match status" value="2"/>
</dbReference>
<dbReference type="InterPro" id="IPR020841">
    <property type="entry name" value="PKS_Beta-ketoAc_synthase_dom"/>
</dbReference>
<reference evidence="24" key="1">
    <citation type="submission" date="2017-01" db="EMBL/GenBank/DDBJ databases">
        <authorList>
            <person name="Wang Y."/>
            <person name="White M."/>
            <person name="Kvist S."/>
            <person name="Moncalvo J.-M."/>
        </authorList>
    </citation>
    <scope>NUCLEOTIDE SEQUENCE [LARGE SCALE GENOMIC DNA]</scope>
    <source>
        <strain evidence="24">ID-206-W2</strain>
    </source>
</reference>
<keyword evidence="11" id="KW-0520">NAD</keyword>
<dbReference type="Gene3D" id="3.90.25.70">
    <property type="match status" value="1"/>
</dbReference>
<dbReference type="InterPro" id="IPR001227">
    <property type="entry name" value="Ac_transferase_dom_sf"/>
</dbReference>
<keyword evidence="8" id="KW-0460">Magnesium</keyword>
<feature type="domain" description="Carrier" evidence="21">
    <location>
        <begin position="2227"/>
        <end position="2303"/>
    </location>
</feature>
<evidence type="ECO:0000256" key="16">
    <source>
        <dbReference type="ARBA" id="ARBA00048237"/>
    </source>
</evidence>
<dbReference type="FunFam" id="3.30.70.2490:FF:000001">
    <property type="entry name" value="Fatty acid synthase subunit alpha"/>
    <property type="match status" value="1"/>
</dbReference>
<dbReference type="InterPro" id="IPR008278">
    <property type="entry name" value="4-PPantetheinyl_Trfase_dom"/>
</dbReference>
<dbReference type="InterPro" id="IPR013785">
    <property type="entry name" value="Aldolase_TIM"/>
</dbReference>
<dbReference type="GO" id="GO:0016787">
    <property type="term" value="F:hydrolase activity"/>
    <property type="evidence" value="ECO:0007669"/>
    <property type="project" value="UniProtKB-KW"/>
</dbReference>
<evidence type="ECO:0000259" key="21">
    <source>
        <dbReference type="PROSITE" id="PS50075"/>
    </source>
</evidence>
<comment type="caution">
    <text evidence="23">The sequence shown here is derived from an EMBL/GenBank/DDBJ whole genome shotgun (WGS) entry which is preliminary data.</text>
</comment>
<keyword evidence="6" id="KW-0479">Metal-binding</keyword>
<dbReference type="InterPro" id="IPR016039">
    <property type="entry name" value="Thiolase-like"/>
</dbReference>
<dbReference type="Gene3D" id="3.30.1120.100">
    <property type="match status" value="1"/>
</dbReference>
<evidence type="ECO:0000313" key="23">
    <source>
        <dbReference type="EMBL" id="OMJ14072.1"/>
    </source>
</evidence>
<feature type="region of interest" description="Disordered" evidence="20">
    <location>
        <begin position="2182"/>
        <end position="2221"/>
    </location>
</feature>
<dbReference type="Pfam" id="PF18325">
    <property type="entry name" value="Fas_alpha_ACP"/>
    <property type="match status" value="1"/>
</dbReference>
<dbReference type="InterPro" id="IPR036291">
    <property type="entry name" value="NAD(P)-bd_dom_sf"/>
</dbReference>
<evidence type="ECO:0000256" key="17">
    <source>
        <dbReference type="ARBA" id="ARBA00048508"/>
    </source>
</evidence>
<evidence type="ECO:0000256" key="19">
    <source>
        <dbReference type="SAM" id="Coils"/>
    </source>
</evidence>
<dbReference type="FunFam" id="3.90.470.20:FF:000005">
    <property type="entry name" value="Fatty acid synthase alpha subunit FasA"/>
    <property type="match status" value="1"/>
</dbReference>
<dbReference type="Gene3D" id="6.10.250.1940">
    <property type="match status" value="1"/>
</dbReference>
<proteinExistence type="inferred from homology"/>
<evidence type="ECO:0000256" key="7">
    <source>
        <dbReference type="ARBA" id="ARBA00022801"/>
    </source>
</evidence>
<evidence type="ECO:0000259" key="22">
    <source>
        <dbReference type="PROSITE" id="PS52004"/>
    </source>
</evidence>
<dbReference type="InterPro" id="IPR041550">
    <property type="entry name" value="FASI_helical"/>
</dbReference>
<dbReference type="PRINTS" id="PR01483">
    <property type="entry name" value="FASYNTHASE"/>
</dbReference>
<dbReference type="GO" id="GO:0004316">
    <property type="term" value="F:3-oxoacyl-[acyl-carrier-protein] reductase (NADPH) activity"/>
    <property type="evidence" value="ECO:0007669"/>
    <property type="project" value="UniProtKB-EC"/>
</dbReference>
<dbReference type="PROSITE" id="PS00606">
    <property type="entry name" value="KS3_1"/>
    <property type="match status" value="1"/>
</dbReference>
<comment type="subunit">
    <text evidence="15">[Alpha(6)beta(6)] hexamers of two multifunctional subunits (alpha and beta).</text>
</comment>
<dbReference type="InterPro" id="IPR014031">
    <property type="entry name" value="Ketoacyl_synth_C"/>
</dbReference>
<keyword evidence="12" id="KW-0443">Lipid metabolism</keyword>
<dbReference type="PROSITE" id="PS50075">
    <property type="entry name" value="CARRIER"/>
    <property type="match status" value="1"/>
</dbReference>
<dbReference type="FunFam" id="3.20.20.70:FF:000078">
    <property type="entry name" value="Fatty acid synthase beta subunit dehydratase"/>
    <property type="match status" value="1"/>
</dbReference>
<dbReference type="PROSITE" id="PS52004">
    <property type="entry name" value="KS3_2"/>
    <property type="match status" value="1"/>
</dbReference>
<dbReference type="InterPro" id="IPR041099">
    <property type="entry name" value="FAS1_N"/>
</dbReference>
<dbReference type="GO" id="GO:0004312">
    <property type="term" value="F:fatty acid synthase activity"/>
    <property type="evidence" value="ECO:0007669"/>
    <property type="project" value="InterPro"/>
</dbReference>
<dbReference type="CDD" id="cd03447">
    <property type="entry name" value="FAS_MaoC"/>
    <property type="match status" value="1"/>
</dbReference>
<dbReference type="Pfam" id="PF02801">
    <property type="entry name" value="Ketoacyl-synt_C"/>
    <property type="match status" value="1"/>
</dbReference>
<comment type="similarity">
    <text evidence="1">Belongs to the thiolase-like superfamily. Fungal fatty acid synthetase subunit alpha family.</text>
</comment>
<dbReference type="InterPro" id="IPR014030">
    <property type="entry name" value="Ketoacyl_synth_N"/>
</dbReference>
<feature type="compositionally biased region" description="Polar residues" evidence="20">
    <location>
        <begin position="2197"/>
        <end position="2221"/>
    </location>
</feature>
<dbReference type="Pfam" id="PF00698">
    <property type="entry name" value="Acyl_transf_1"/>
    <property type="match status" value="1"/>
</dbReference>
<dbReference type="InterPro" id="IPR009081">
    <property type="entry name" value="PP-bd_ACP"/>
</dbReference>
<dbReference type="PANTHER" id="PTHR10982:SF21">
    <property type="entry name" value="FATTY ACID SYNTHASE SUBUNIT BETA"/>
    <property type="match status" value="1"/>
</dbReference>
<evidence type="ECO:0000256" key="10">
    <source>
        <dbReference type="ARBA" id="ARBA00023002"/>
    </source>
</evidence>
<dbReference type="FunFam" id="1.20.930.70:FF:000001">
    <property type="entry name" value="Fatty acid synthase beta subunit dehydratase"/>
    <property type="match status" value="1"/>
</dbReference>
<evidence type="ECO:0000256" key="14">
    <source>
        <dbReference type="ARBA" id="ARBA00023268"/>
    </source>
</evidence>
<dbReference type="SUPFAM" id="SSF53901">
    <property type="entry name" value="Thiolase-like"/>
    <property type="match status" value="2"/>
</dbReference>
<keyword evidence="2" id="KW-0596">Phosphopantetheine</keyword>
<dbReference type="SMART" id="SM00827">
    <property type="entry name" value="PKS_AT"/>
    <property type="match status" value="1"/>
</dbReference>
<evidence type="ECO:0000256" key="1">
    <source>
        <dbReference type="ARBA" id="ARBA00007485"/>
    </source>
</evidence>
<keyword evidence="10" id="KW-0560">Oxidoreductase</keyword>
<dbReference type="InterPro" id="IPR037143">
    <property type="entry name" value="4-PPantetheinyl_Trfase_dom_sf"/>
</dbReference>
<dbReference type="InterPro" id="IPR002539">
    <property type="entry name" value="MaoC-like_dom"/>
</dbReference>
<evidence type="ECO:0000256" key="6">
    <source>
        <dbReference type="ARBA" id="ARBA00022723"/>
    </source>
</evidence>
<dbReference type="GO" id="GO:0005835">
    <property type="term" value="C:fatty acid synthase complex"/>
    <property type="evidence" value="ECO:0007669"/>
    <property type="project" value="InterPro"/>
</dbReference>
<dbReference type="SUPFAM" id="SSF56214">
    <property type="entry name" value="4'-phosphopantetheinyl transferase"/>
    <property type="match status" value="1"/>
</dbReference>
<dbReference type="Gene3D" id="3.40.50.720">
    <property type="entry name" value="NAD(P)-binding Rossmann-like Domain"/>
    <property type="match status" value="1"/>
</dbReference>
<dbReference type="GO" id="GO:0019171">
    <property type="term" value="F:(3R)-hydroxyacyl-[acyl-carrier-protein] dehydratase activity"/>
    <property type="evidence" value="ECO:0007669"/>
    <property type="project" value="InterPro"/>
</dbReference>
<dbReference type="NCBIfam" id="TIGR00556">
    <property type="entry name" value="pantethn_trn"/>
    <property type="match status" value="1"/>
</dbReference>
<dbReference type="InterPro" id="IPR032088">
    <property type="entry name" value="SAT"/>
</dbReference>
<keyword evidence="19" id="KW-0175">Coiled coil</keyword>
<evidence type="ECO:0000256" key="2">
    <source>
        <dbReference type="ARBA" id="ARBA00022450"/>
    </source>
</evidence>
<dbReference type="Gene3D" id="6.10.140.1390">
    <property type="match status" value="1"/>
</dbReference>
<comment type="catalytic activity">
    <reaction evidence="17">
        <text>a (3R)-hydroxyacyl-[ACP] + NADP(+) = a 3-oxoacyl-[ACP] + NADPH + H(+)</text>
        <dbReference type="Rhea" id="RHEA:17397"/>
        <dbReference type="Rhea" id="RHEA-COMP:9916"/>
        <dbReference type="Rhea" id="RHEA-COMP:9945"/>
        <dbReference type="ChEBI" id="CHEBI:15378"/>
        <dbReference type="ChEBI" id="CHEBI:57783"/>
        <dbReference type="ChEBI" id="CHEBI:58349"/>
        <dbReference type="ChEBI" id="CHEBI:78776"/>
        <dbReference type="ChEBI" id="CHEBI:78827"/>
        <dbReference type="EC" id="1.1.1.100"/>
    </reaction>
</comment>
<dbReference type="SUPFAM" id="SSF52151">
    <property type="entry name" value="FabD/lysophospholipase-like"/>
    <property type="match status" value="2"/>
</dbReference>
<evidence type="ECO:0000256" key="3">
    <source>
        <dbReference type="ARBA" id="ARBA00022516"/>
    </source>
</evidence>
<dbReference type="Pfam" id="PF08354">
    <property type="entry name" value="Fas1-AflB-like_hel"/>
    <property type="match status" value="1"/>
</dbReference>
<dbReference type="InterPro" id="IPR004568">
    <property type="entry name" value="Ppantetheine-prot_Trfase_dom"/>
</dbReference>
<evidence type="ECO:0000313" key="24">
    <source>
        <dbReference type="Proteomes" id="UP000187429"/>
    </source>
</evidence>
<dbReference type="Pfam" id="PF01575">
    <property type="entry name" value="MaoC_dehydratas"/>
    <property type="match status" value="1"/>
</dbReference>
<dbReference type="Pfam" id="PF00109">
    <property type="entry name" value="ketoacyl-synt"/>
    <property type="match status" value="1"/>
</dbReference>
<dbReference type="InterPro" id="IPR018201">
    <property type="entry name" value="Ketoacyl_synth_AS"/>
</dbReference>
<dbReference type="Proteomes" id="UP000187429">
    <property type="component" value="Unassembled WGS sequence"/>
</dbReference>
<evidence type="ECO:0000256" key="8">
    <source>
        <dbReference type="ARBA" id="ARBA00022842"/>
    </source>
</evidence>
<dbReference type="CDD" id="cd00828">
    <property type="entry name" value="elong_cond_enzymes"/>
    <property type="match status" value="1"/>
</dbReference>
<dbReference type="InterPro" id="IPR003965">
    <property type="entry name" value="Fatty_acid_synthase"/>
</dbReference>
<feature type="domain" description="Ketosynthase family 3 (KS3)" evidence="22">
    <location>
        <begin position="3182"/>
        <end position="3722"/>
    </location>
</feature>
<accession>A0A1R1XHF8</accession>
<dbReference type="Pfam" id="PF16073">
    <property type="entry name" value="SAT"/>
    <property type="match status" value="1"/>
</dbReference>
<dbReference type="PANTHER" id="PTHR10982">
    <property type="entry name" value="MALONYL COA-ACYL CARRIER PROTEIN TRANSACYLASE"/>
    <property type="match status" value="1"/>
</dbReference>
<keyword evidence="3" id="KW-0444">Lipid biosynthesis</keyword>
<dbReference type="EMBL" id="LSSM01004807">
    <property type="protein sequence ID" value="OMJ14072.1"/>
    <property type="molecule type" value="Genomic_DNA"/>
</dbReference>
<protein>
    <submittedName>
        <fullName evidence="23">Fatty acid synthase subunit alpha</fullName>
    </submittedName>
</protein>
<dbReference type="FunFam" id="3.30.70.3330:FF:000001">
    <property type="entry name" value="Fatty acid synthase subunit beta dehydratase"/>
    <property type="match status" value="1"/>
</dbReference>
<dbReference type="FunFam" id="3.40.366.10:FF:000006">
    <property type="entry name" value="Fatty acid synthase beta subunit dehydratase"/>
    <property type="match status" value="1"/>
</dbReference>
<dbReference type="Gene3D" id="3.10.129.10">
    <property type="entry name" value="Hotdog Thioesterase"/>
    <property type="match status" value="1"/>
</dbReference>
<dbReference type="InterPro" id="IPR014043">
    <property type="entry name" value="Acyl_transferase_dom"/>
</dbReference>
<organism evidence="23 24">
    <name type="scientific">Smittium culicis</name>
    <dbReference type="NCBI Taxonomy" id="133412"/>
    <lineage>
        <taxon>Eukaryota</taxon>
        <taxon>Fungi</taxon>
        <taxon>Fungi incertae sedis</taxon>
        <taxon>Zoopagomycota</taxon>
        <taxon>Kickxellomycotina</taxon>
        <taxon>Harpellomycetes</taxon>
        <taxon>Harpellales</taxon>
        <taxon>Legeriomycetaceae</taxon>
        <taxon>Smittium</taxon>
    </lineage>
</organism>
<evidence type="ECO:0000256" key="12">
    <source>
        <dbReference type="ARBA" id="ARBA00023098"/>
    </source>
</evidence>
<dbReference type="InterPro" id="IPR040883">
    <property type="entry name" value="FAS_meander"/>
</dbReference>
<dbReference type="Gene3D" id="6.10.140.1400">
    <property type="match status" value="1"/>
</dbReference>
<dbReference type="GO" id="GO:0000287">
    <property type="term" value="F:magnesium ion binding"/>
    <property type="evidence" value="ECO:0007669"/>
    <property type="project" value="InterPro"/>
</dbReference>
<keyword evidence="24" id="KW-1185">Reference proteome</keyword>
<dbReference type="Gene3D" id="3.20.20.70">
    <property type="entry name" value="Aldolase class I"/>
    <property type="match status" value="1"/>
</dbReference>
<feature type="coiled-coil region" evidence="19">
    <location>
        <begin position="2431"/>
        <end position="2458"/>
    </location>
</feature>
<dbReference type="GO" id="GO:0004315">
    <property type="term" value="F:3-oxoacyl-[acyl-carrier-protein] synthase activity"/>
    <property type="evidence" value="ECO:0007669"/>
    <property type="project" value="UniProtKB-EC"/>
</dbReference>
<dbReference type="Gene3D" id="6.10.250.1930">
    <property type="match status" value="1"/>
</dbReference>
<comment type="catalytic activity">
    <reaction evidence="16">
        <text>acetyl-CoA + n malonyl-CoA + 2n NADPH + 4n H(+) = a long-chain-acyl-CoA + n CoA + n CO2 + 2n NADP(+).</text>
        <dbReference type="EC" id="2.3.1.86"/>
    </reaction>
</comment>
<keyword evidence="13" id="KW-0456">Lyase</keyword>
<dbReference type="GO" id="GO:0004321">
    <property type="term" value="F:fatty-acyl-CoA synthase activity"/>
    <property type="evidence" value="ECO:0007669"/>
    <property type="project" value="UniProtKB-EC"/>
</dbReference>
<evidence type="ECO:0000256" key="13">
    <source>
        <dbReference type="ARBA" id="ARBA00023239"/>
    </source>
</evidence>
<dbReference type="Gene3D" id="6.10.140.1410">
    <property type="match status" value="1"/>
</dbReference>
<keyword evidence="5" id="KW-0808">Transferase</keyword>
<dbReference type="InterPro" id="IPR013565">
    <property type="entry name" value="Fas1/AflB-like_central"/>
</dbReference>
<dbReference type="InterPro" id="IPR016035">
    <property type="entry name" value="Acyl_Trfase/lysoPLipase"/>
</dbReference>
<dbReference type="InterPro" id="IPR050830">
    <property type="entry name" value="Fungal_FAS"/>
</dbReference>
<dbReference type="GO" id="GO:0006633">
    <property type="term" value="P:fatty acid biosynthetic process"/>
    <property type="evidence" value="ECO:0007669"/>
    <property type="project" value="InterPro"/>
</dbReference>
<keyword evidence="7" id="KW-0378">Hydrolase</keyword>
<keyword evidence="9" id="KW-0521">NADP</keyword>
<dbReference type="Gene3D" id="3.40.47.10">
    <property type="match status" value="1"/>
</dbReference>
<dbReference type="Gene3D" id="3.40.366.10">
    <property type="entry name" value="Malonyl-Coenzyme A Acyl Carrier Protein, domain 2"/>
    <property type="match status" value="3"/>
</dbReference>
<dbReference type="Pfam" id="PF17951">
    <property type="entry name" value="FAS_meander"/>
    <property type="match status" value="1"/>
</dbReference>
<dbReference type="InterPro" id="IPR029069">
    <property type="entry name" value="HotDog_dom_sf"/>
</dbReference>
<dbReference type="FunFam" id="3.90.25.70:FF:000001">
    <property type="entry name" value="Fatty acid synthase subunit alpha"/>
    <property type="match status" value="1"/>
</dbReference>
<dbReference type="Gene3D" id="3.30.70.2430">
    <property type="match status" value="1"/>
</dbReference>
<evidence type="ECO:0000256" key="18">
    <source>
        <dbReference type="ARBA" id="ARBA00049541"/>
    </source>
</evidence>
<evidence type="ECO:0000256" key="4">
    <source>
        <dbReference type="ARBA" id="ARBA00022553"/>
    </source>
</evidence>